<proteinExistence type="predicted"/>
<name>A0A9W9T9Z0_9EURO</name>
<dbReference type="EMBL" id="JAPQKS010000009">
    <property type="protein sequence ID" value="KAJ5215028.1"/>
    <property type="molecule type" value="Genomic_DNA"/>
</dbReference>
<keyword evidence="1" id="KW-0812">Transmembrane</keyword>
<comment type="caution">
    <text evidence="2">The sequence shown here is derived from an EMBL/GenBank/DDBJ whole genome shotgun (WGS) entry which is preliminary data.</text>
</comment>
<gene>
    <name evidence="2" type="ORF">N7468_010707</name>
</gene>
<keyword evidence="3" id="KW-1185">Reference proteome</keyword>
<reference evidence="2" key="2">
    <citation type="journal article" date="2023" name="IMA Fungus">
        <title>Comparative genomic study of the Penicillium genus elucidates a diverse pangenome and 15 lateral gene transfer events.</title>
        <authorList>
            <person name="Petersen C."/>
            <person name="Sorensen T."/>
            <person name="Nielsen M.R."/>
            <person name="Sondergaard T.E."/>
            <person name="Sorensen J.L."/>
            <person name="Fitzpatrick D.A."/>
            <person name="Frisvad J.C."/>
            <person name="Nielsen K.L."/>
        </authorList>
    </citation>
    <scope>NUCLEOTIDE SEQUENCE</scope>
    <source>
        <strain evidence="2">IBT 19713</strain>
    </source>
</reference>
<keyword evidence="1" id="KW-0472">Membrane</keyword>
<dbReference type="AlphaFoldDB" id="A0A9W9T9Z0"/>
<dbReference type="Pfam" id="PF10311">
    <property type="entry name" value="Ilm1"/>
    <property type="match status" value="1"/>
</dbReference>
<evidence type="ECO:0000313" key="3">
    <source>
        <dbReference type="Proteomes" id="UP001150941"/>
    </source>
</evidence>
<organism evidence="2 3">
    <name type="scientific">Penicillium chermesinum</name>
    <dbReference type="NCBI Taxonomy" id="63820"/>
    <lineage>
        <taxon>Eukaryota</taxon>
        <taxon>Fungi</taxon>
        <taxon>Dikarya</taxon>
        <taxon>Ascomycota</taxon>
        <taxon>Pezizomycotina</taxon>
        <taxon>Eurotiomycetes</taxon>
        <taxon>Eurotiomycetidae</taxon>
        <taxon>Eurotiales</taxon>
        <taxon>Aspergillaceae</taxon>
        <taxon>Penicillium</taxon>
    </lineage>
</organism>
<dbReference type="RefSeq" id="XP_058325525.1">
    <property type="nucleotide sequence ID" value="XM_058480002.1"/>
</dbReference>
<evidence type="ECO:0000313" key="2">
    <source>
        <dbReference type="EMBL" id="KAJ5215028.1"/>
    </source>
</evidence>
<dbReference type="Proteomes" id="UP001150941">
    <property type="component" value="Unassembled WGS sequence"/>
</dbReference>
<dbReference type="PANTHER" id="PTHR28029:SF1">
    <property type="entry name" value="PROTEIN ILM1"/>
    <property type="match status" value="1"/>
</dbReference>
<accession>A0A9W9T9Z0</accession>
<sequence>MVMISSKTLIQAHSVLLVVIAGYLIKSPEVITDSNIVFMFGETLRIVRLPPATSSAQSPFIFCAVLLFVEALVDITLLSTLPFDALQEAMPYIRPTRNPNLASEDLRALERLPMYIAKSLTIYWNVWISVAGSRILAYTALAVYIYQSKGNFVASQYGSVADIAGFDRLKNRTVFSFAFMEMMMWFWAFVTLRDERQDRLTKLLEDAKEN</sequence>
<protein>
    <recommendedName>
        <fullName evidence="4">Increased loss of mitochondrial DNA protein 1</fullName>
    </recommendedName>
</protein>
<dbReference type="PANTHER" id="PTHR28029">
    <property type="entry name" value="PROTEIN ILM1"/>
    <property type="match status" value="1"/>
</dbReference>
<keyword evidence="1" id="KW-1133">Transmembrane helix</keyword>
<evidence type="ECO:0008006" key="4">
    <source>
        <dbReference type="Google" id="ProtNLM"/>
    </source>
</evidence>
<feature type="transmembrane region" description="Helical" evidence="1">
    <location>
        <begin position="174"/>
        <end position="192"/>
    </location>
</feature>
<dbReference type="GeneID" id="83207306"/>
<dbReference type="InterPro" id="IPR018815">
    <property type="entry name" value="Incr_loss_mito_DNA_1"/>
</dbReference>
<feature type="transmembrane region" description="Helical" evidence="1">
    <location>
        <begin position="122"/>
        <end position="146"/>
    </location>
</feature>
<dbReference type="OrthoDB" id="5299849at2759"/>
<reference evidence="2" key="1">
    <citation type="submission" date="2022-11" db="EMBL/GenBank/DDBJ databases">
        <authorList>
            <person name="Petersen C."/>
        </authorList>
    </citation>
    <scope>NUCLEOTIDE SEQUENCE</scope>
    <source>
        <strain evidence="2">IBT 19713</strain>
    </source>
</reference>
<evidence type="ECO:0000256" key="1">
    <source>
        <dbReference type="SAM" id="Phobius"/>
    </source>
</evidence>